<dbReference type="GO" id="GO:0005737">
    <property type="term" value="C:cytoplasm"/>
    <property type="evidence" value="ECO:0007669"/>
    <property type="project" value="UniProtKB-SubCell"/>
</dbReference>
<dbReference type="AlphaFoldDB" id="A0A0N4UY67"/>
<evidence type="ECO:0000256" key="3">
    <source>
        <dbReference type="ARBA" id="ARBA00004496"/>
    </source>
</evidence>
<evidence type="ECO:0000256" key="6">
    <source>
        <dbReference type="ARBA" id="ARBA00022630"/>
    </source>
</evidence>
<dbReference type="Pfam" id="PF16690">
    <property type="entry name" value="MMACHC"/>
    <property type="match status" value="2"/>
</dbReference>
<dbReference type="GO" id="GO:0032451">
    <property type="term" value="F:demethylase activity"/>
    <property type="evidence" value="ECO:0007669"/>
    <property type="project" value="TreeGrafter"/>
</dbReference>
<reference evidence="12 13" key="2">
    <citation type="submission" date="2018-10" db="EMBL/GenBank/DDBJ databases">
        <authorList>
            <consortium name="Pathogen Informatics"/>
        </authorList>
    </citation>
    <scope>NUCLEOTIDE SEQUENCE [LARGE SCALE GENOMIC DNA]</scope>
</reference>
<evidence type="ECO:0000256" key="8">
    <source>
        <dbReference type="ARBA" id="ARBA00022827"/>
    </source>
</evidence>
<proteinExistence type="inferred from homology"/>
<keyword evidence="7" id="KW-0288">FMN</keyword>
<dbReference type="CDD" id="cd12959">
    <property type="entry name" value="MMACHC-like"/>
    <property type="match status" value="2"/>
</dbReference>
<dbReference type="PANTHER" id="PTHR31457">
    <property type="entry name" value="METHYLMALONIC ACIDURIA AND HOMOCYSTINURIA TYPE C PROTEIN"/>
    <property type="match status" value="1"/>
</dbReference>
<evidence type="ECO:0000313" key="14">
    <source>
        <dbReference type="WBParaSite" id="EVEC_0000251001-mRNA-1"/>
    </source>
</evidence>
<keyword evidence="8" id="KW-0274">FAD</keyword>
<keyword evidence="13" id="KW-1185">Reference proteome</keyword>
<dbReference type="EMBL" id="UXUI01007339">
    <property type="protein sequence ID" value="VDD87075.1"/>
    <property type="molecule type" value="Genomic_DNA"/>
</dbReference>
<evidence type="ECO:0000256" key="5">
    <source>
        <dbReference type="ARBA" id="ARBA00022490"/>
    </source>
</evidence>
<evidence type="ECO:0000313" key="13">
    <source>
        <dbReference type="Proteomes" id="UP000274131"/>
    </source>
</evidence>
<dbReference type="GO" id="GO:0071949">
    <property type="term" value="F:FAD binding"/>
    <property type="evidence" value="ECO:0007669"/>
    <property type="project" value="TreeGrafter"/>
</dbReference>
<dbReference type="WBParaSite" id="EVEC_0000251001-mRNA-1">
    <property type="protein sequence ID" value="EVEC_0000251001-mRNA-1"/>
    <property type="gene ID" value="EVEC_0000251001"/>
</dbReference>
<sequence length="472" mass="55170">MLHLTVNTFTVGSYNALVDEAYRLHYDPNTLAVLVLNTPTFFDTTFKKWLQAQKREDEEYSQFVERFGCNPLNTFFTERFRKLKKELSPLKCDVFHDYEFCDGKPRILMGTCGHVSGVAYFYHSRPEINNNNYITDGVKVAVAPIRPMGLSLHSKYGGHFAFRGVVIFPDTYLPETFCEMKPKMVLDTDEKQREAIELFNLHWQDGRFRDCGCSGEKYSDLQLAFYSIPPVERWALLKSWFFGYQSFLCTVSTYNELAGSLFQLEYPGDTMGVILLNTPSFFETTFKRWLCSKKSPYETFEEFAKKFPSGPVQEFFNEMMPKVQEALKPVDSTVIYDYELHPNRRPKILMTICGHVAGAAFYYHPPEEALECLFQKRAGVSLHPKYGGYFAYRAVLIFPEVILPPDFKEQRAPMLLTTIEKQDEAVRLYNDHWWEGKFRDCGDPVEKYSPLQLKYFSSLPKDRWDIIKHWFY</sequence>
<comment type="cofactor">
    <cofactor evidence="1">
        <name>FMN</name>
        <dbReference type="ChEBI" id="CHEBI:58210"/>
    </cofactor>
</comment>
<evidence type="ECO:0000256" key="1">
    <source>
        <dbReference type="ARBA" id="ARBA00001917"/>
    </source>
</evidence>
<organism evidence="14">
    <name type="scientific">Enterobius vermicularis</name>
    <name type="common">Human pinworm</name>
    <dbReference type="NCBI Taxonomy" id="51028"/>
    <lineage>
        <taxon>Eukaryota</taxon>
        <taxon>Metazoa</taxon>
        <taxon>Ecdysozoa</taxon>
        <taxon>Nematoda</taxon>
        <taxon>Chromadorea</taxon>
        <taxon>Rhabditida</taxon>
        <taxon>Spirurina</taxon>
        <taxon>Oxyuridomorpha</taxon>
        <taxon>Oxyuroidea</taxon>
        <taxon>Oxyuridae</taxon>
        <taxon>Enterobius</taxon>
    </lineage>
</organism>
<keyword evidence="5" id="KW-0963">Cytoplasm</keyword>
<evidence type="ECO:0000256" key="4">
    <source>
        <dbReference type="ARBA" id="ARBA00007762"/>
    </source>
</evidence>
<comment type="subcellular location">
    <subcellularLocation>
        <location evidence="3">Cytoplasm</location>
    </subcellularLocation>
</comment>
<evidence type="ECO:0000256" key="9">
    <source>
        <dbReference type="ARBA" id="ARBA00022857"/>
    </source>
</evidence>
<reference evidence="14" key="1">
    <citation type="submission" date="2017-02" db="UniProtKB">
        <authorList>
            <consortium name="WormBaseParasite"/>
        </authorList>
    </citation>
    <scope>IDENTIFICATION</scope>
</reference>
<evidence type="ECO:0000313" key="12">
    <source>
        <dbReference type="EMBL" id="VDD87075.1"/>
    </source>
</evidence>
<dbReference type="InterPro" id="IPR032037">
    <property type="entry name" value="MMACHC"/>
</dbReference>
<evidence type="ECO:0000256" key="10">
    <source>
        <dbReference type="ARBA" id="ARBA00023002"/>
    </source>
</evidence>
<evidence type="ECO:0000256" key="2">
    <source>
        <dbReference type="ARBA" id="ARBA00001974"/>
    </source>
</evidence>
<dbReference type="GO" id="GO:0033787">
    <property type="term" value="F:cyanocobalamin reductase (cyanide-eliminating) (NADP+) activity"/>
    <property type="evidence" value="ECO:0007669"/>
    <property type="project" value="TreeGrafter"/>
</dbReference>
<dbReference type="PANTHER" id="PTHR31457:SF2">
    <property type="entry name" value="CYANOCOBALAMIN REDUCTASE _ ALKYLCOBALAMIN DEALKYLASE"/>
    <property type="match status" value="1"/>
</dbReference>
<comment type="cofactor">
    <cofactor evidence="2">
        <name>FAD</name>
        <dbReference type="ChEBI" id="CHEBI:57692"/>
    </cofactor>
</comment>
<keyword evidence="6" id="KW-0285">Flavoprotein</keyword>
<comment type="similarity">
    <text evidence="4">Belongs to the MMACHC family.</text>
</comment>
<dbReference type="GO" id="GO:0009235">
    <property type="term" value="P:cobalamin metabolic process"/>
    <property type="evidence" value="ECO:0007669"/>
    <property type="project" value="TreeGrafter"/>
</dbReference>
<dbReference type="STRING" id="51028.A0A0N4UY67"/>
<evidence type="ECO:0000256" key="11">
    <source>
        <dbReference type="ARBA" id="ARBA00031313"/>
    </source>
</evidence>
<dbReference type="OrthoDB" id="409189at2759"/>
<accession>A0A0N4UY67</accession>
<keyword evidence="10" id="KW-0560">Oxidoreductase</keyword>
<name>A0A0N4UY67_ENTVE</name>
<protein>
    <recommendedName>
        <fullName evidence="11">Cyanocobalamin reductase (cyanide-eliminating)</fullName>
    </recommendedName>
</protein>
<gene>
    <name evidence="12" type="ORF">EVEC_LOCUS2218</name>
</gene>
<evidence type="ECO:0000256" key="7">
    <source>
        <dbReference type="ARBA" id="ARBA00022643"/>
    </source>
</evidence>
<keyword evidence="9" id="KW-0521">NADP</keyword>
<dbReference type="Proteomes" id="UP000274131">
    <property type="component" value="Unassembled WGS sequence"/>
</dbReference>